<feature type="signal peptide" evidence="1">
    <location>
        <begin position="1"/>
        <end position="33"/>
    </location>
</feature>
<evidence type="ECO:0000256" key="1">
    <source>
        <dbReference type="SAM" id="SignalP"/>
    </source>
</evidence>
<evidence type="ECO:0008006" key="3">
    <source>
        <dbReference type="Google" id="ProtNLM"/>
    </source>
</evidence>
<keyword evidence="1" id="KW-0732">Signal</keyword>
<dbReference type="AlphaFoldDB" id="G5CJ98"/>
<name>G5CJ98_9FIRM</name>
<feature type="chain" id="PRO_5003475432" description="PEP-CTERM sorting domain-containing protein" evidence="1">
    <location>
        <begin position="34"/>
        <end position="241"/>
    </location>
</feature>
<accession>G5CJ98</accession>
<keyword evidence="2" id="KW-0614">Plasmid</keyword>
<evidence type="ECO:0000313" key="2">
    <source>
        <dbReference type="EMBL" id="AEP14376.1"/>
    </source>
</evidence>
<dbReference type="RefSeq" id="WP_014107039.1">
    <property type="nucleotide sequence ID" value="NC_016040.1"/>
</dbReference>
<protein>
    <recommendedName>
        <fullName evidence="3">PEP-CTERM sorting domain-containing protein</fullName>
    </recommendedName>
</protein>
<geneLocation type="plasmid" evidence="2">
    <name>pY0017</name>
</geneLocation>
<organism evidence="2">
    <name type="scientific">Sulfobacillus thermotolerans</name>
    <dbReference type="NCBI Taxonomy" id="338644"/>
    <lineage>
        <taxon>Bacteria</taxon>
        <taxon>Bacillati</taxon>
        <taxon>Bacillota</taxon>
        <taxon>Clostridia</taxon>
        <taxon>Eubacteriales</taxon>
        <taxon>Clostridiales Family XVII. Incertae Sedis</taxon>
        <taxon>Sulfobacillus</taxon>
    </lineage>
</organism>
<sequence length="241" mass="25897">MKHKPLVWLRNIALTGISALFMSPLISTVNVFAATIPGDTPPPGSVAVYNQKGNAMYIIPPLTKDRNAPITHIRPEPQSMFPVQGANGVNKDPLYADPYIGNSANGSALGGASDFVMFNTNVTTTAAWWNAFYNGYSETHVETNASYGYWYPNESYLTDTYWTSGVDISAEVPSGSIGFTTSGGTAQWTGTSTSSTIYHSYQNLEFSGAILQVGQNESGTFKYGSSYFTVNTSDSAWVGVG</sequence>
<reference evidence="2" key="1">
    <citation type="journal article" date="2011" name="Appl. Environ. Microbiol.">
        <title>Two Large, Related, Cryptic Plasmids from Geographically Distinct Isolates of Sulfobacillus thermotolerans.</title>
        <authorList>
            <person name="Deane S.M."/>
            <person name="Rawlings D.E."/>
        </authorList>
    </citation>
    <scope>NUCLEOTIDE SEQUENCE</scope>
    <source>
        <strain evidence="2">Y0017</strain>
        <plasmid evidence="2">pY0017</plasmid>
    </source>
</reference>
<proteinExistence type="predicted"/>
<gene>
    <name evidence="2" type="primary">orfY59</name>
</gene>
<dbReference type="EMBL" id="JN119830">
    <property type="protein sequence ID" value="AEP14376.1"/>
    <property type="molecule type" value="Genomic_DNA"/>
</dbReference>